<evidence type="ECO:0000313" key="3">
    <source>
        <dbReference type="Proteomes" id="UP000029981"/>
    </source>
</evidence>
<keyword evidence="3" id="KW-1185">Reference proteome</keyword>
<organism evidence="2 3">
    <name type="scientific">Cucumis sativus</name>
    <name type="common">Cucumber</name>
    <dbReference type="NCBI Taxonomy" id="3659"/>
    <lineage>
        <taxon>Eukaryota</taxon>
        <taxon>Viridiplantae</taxon>
        <taxon>Streptophyta</taxon>
        <taxon>Embryophyta</taxon>
        <taxon>Tracheophyta</taxon>
        <taxon>Spermatophyta</taxon>
        <taxon>Magnoliopsida</taxon>
        <taxon>eudicotyledons</taxon>
        <taxon>Gunneridae</taxon>
        <taxon>Pentapetalae</taxon>
        <taxon>rosids</taxon>
        <taxon>fabids</taxon>
        <taxon>Cucurbitales</taxon>
        <taxon>Cucurbitaceae</taxon>
        <taxon>Benincaseae</taxon>
        <taxon>Cucumis</taxon>
    </lineage>
</organism>
<proteinExistence type="predicted"/>
<evidence type="ECO:0000313" key="2">
    <source>
        <dbReference type="EMBL" id="KGN49695.1"/>
    </source>
</evidence>
<dbReference type="Gramene" id="KGN49695">
    <property type="protein sequence ID" value="KGN49695"/>
    <property type="gene ID" value="Csa_5G073680"/>
</dbReference>
<gene>
    <name evidence="2" type="ORF">Csa_5G073680</name>
</gene>
<dbReference type="EMBL" id="CM002926">
    <property type="protein sequence ID" value="KGN49695.1"/>
    <property type="molecule type" value="Genomic_DNA"/>
</dbReference>
<accession>A0A0A0KIY8</accession>
<reference evidence="2 3" key="2">
    <citation type="journal article" date="2009" name="PLoS ONE">
        <title>An integrated genetic and cytogenetic map of the cucumber genome.</title>
        <authorList>
            <person name="Ren Y."/>
            <person name="Zhang Z."/>
            <person name="Liu J."/>
            <person name="Staub J.E."/>
            <person name="Han Y."/>
            <person name="Cheng Z."/>
            <person name="Li X."/>
            <person name="Lu J."/>
            <person name="Miao H."/>
            <person name="Kang H."/>
            <person name="Xie B."/>
            <person name="Gu X."/>
            <person name="Wang X."/>
            <person name="Du Y."/>
            <person name="Jin W."/>
            <person name="Huang S."/>
        </authorList>
    </citation>
    <scope>NUCLEOTIDE SEQUENCE [LARGE SCALE GENOMIC DNA]</scope>
    <source>
        <strain evidence="3">cv. 9930</strain>
    </source>
</reference>
<reference evidence="2 3" key="3">
    <citation type="journal article" date="2010" name="BMC Genomics">
        <title>Transcriptome sequencing and comparative analysis of cucumber flowers with different sex types.</title>
        <authorList>
            <person name="Guo S."/>
            <person name="Zheng Y."/>
            <person name="Joung J.G."/>
            <person name="Liu S."/>
            <person name="Zhang Z."/>
            <person name="Crasta O.R."/>
            <person name="Sobral B.W."/>
            <person name="Xu Y."/>
            <person name="Huang S."/>
            <person name="Fei Z."/>
        </authorList>
    </citation>
    <scope>NUCLEOTIDE SEQUENCE [LARGE SCALE GENOMIC DNA]</scope>
    <source>
        <strain evidence="3">cv. 9930</strain>
    </source>
</reference>
<feature type="compositionally biased region" description="Basic and acidic residues" evidence="1">
    <location>
        <begin position="65"/>
        <end position="86"/>
    </location>
</feature>
<sequence length="137" mass="15836">MGRPKPNQTLIKTNEKLKWLKEERKRLIARLRGGHDSAFGNSACEGLHGRAELAHCSRRVEDRLKLKDSPDDGARRRDDDTMEGERRHGRFSFTMTNEERENATKTGDIDYTLQPWQRCGWRAWAAARVLSKGEDEV</sequence>
<dbReference type="Proteomes" id="UP000029981">
    <property type="component" value="Chromosome 5"/>
</dbReference>
<feature type="region of interest" description="Disordered" evidence="1">
    <location>
        <begin position="65"/>
        <end position="106"/>
    </location>
</feature>
<reference evidence="2 3" key="1">
    <citation type="journal article" date="2009" name="Nat. Genet.">
        <title>The genome of the cucumber, Cucumis sativus L.</title>
        <authorList>
            <person name="Huang S."/>
            <person name="Li R."/>
            <person name="Zhang Z."/>
            <person name="Li L."/>
            <person name="Gu X."/>
            <person name="Fan W."/>
            <person name="Lucas W.J."/>
            <person name="Wang X."/>
            <person name="Xie B."/>
            <person name="Ni P."/>
            <person name="Ren Y."/>
            <person name="Zhu H."/>
            <person name="Li J."/>
            <person name="Lin K."/>
            <person name="Jin W."/>
            <person name="Fei Z."/>
            <person name="Li G."/>
            <person name="Staub J."/>
            <person name="Kilian A."/>
            <person name="van der Vossen E.A."/>
            <person name="Wu Y."/>
            <person name="Guo J."/>
            <person name="He J."/>
            <person name="Jia Z."/>
            <person name="Ren Y."/>
            <person name="Tian G."/>
            <person name="Lu Y."/>
            <person name="Ruan J."/>
            <person name="Qian W."/>
            <person name="Wang M."/>
            <person name="Huang Q."/>
            <person name="Li B."/>
            <person name="Xuan Z."/>
            <person name="Cao J."/>
            <person name="Asan"/>
            <person name="Wu Z."/>
            <person name="Zhang J."/>
            <person name="Cai Q."/>
            <person name="Bai Y."/>
            <person name="Zhao B."/>
            <person name="Han Y."/>
            <person name="Li Y."/>
            <person name="Li X."/>
            <person name="Wang S."/>
            <person name="Shi Q."/>
            <person name="Liu S."/>
            <person name="Cho W.K."/>
            <person name="Kim J.Y."/>
            <person name="Xu Y."/>
            <person name="Heller-Uszynska K."/>
            <person name="Miao H."/>
            <person name="Cheng Z."/>
            <person name="Zhang S."/>
            <person name="Wu J."/>
            <person name="Yang Y."/>
            <person name="Kang H."/>
            <person name="Li M."/>
            <person name="Liang H."/>
            <person name="Ren X."/>
            <person name="Shi Z."/>
            <person name="Wen M."/>
            <person name="Jian M."/>
            <person name="Yang H."/>
            <person name="Zhang G."/>
            <person name="Yang Z."/>
            <person name="Chen R."/>
            <person name="Liu S."/>
            <person name="Li J."/>
            <person name="Ma L."/>
            <person name="Liu H."/>
            <person name="Zhou Y."/>
            <person name="Zhao J."/>
            <person name="Fang X."/>
            <person name="Li G."/>
            <person name="Fang L."/>
            <person name="Li Y."/>
            <person name="Liu D."/>
            <person name="Zheng H."/>
            <person name="Zhang Y."/>
            <person name="Qin N."/>
            <person name="Li Z."/>
            <person name="Yang G."/>
            <person name="Yang S."/>
            <person name="Bolund L."/>
            <person name="Kristiansen K."/>
            <person name="Zheng H."/>
            <person name="Li S."/>
            <person name="Zhang X."/>
            <person name="Yang H."/>
            <person name="Wang J."/>
            <person name="Sun R."/>
            <person name="Zhang B."/>
            <person name="Jiang S."/>
            <person name="Wang J."/>
            <person name="Du Y."/>
            <person name="Li S."/>
        </authorList>
    </citation>
    <scope>NUCLEOTIDE SEQUENCE [LARGE SCALE GENOMIC DNA]</scope>
    <source>
        <strain evidence="3">cv. 9930</strain>
    </source>
</reference>
<dbReference type="AlphaFoldDB" id="A0A0A0KIY8"/>
<evidence type="ECO:0000256" key="1">
    <source>
        <dbReference type="SAM" id="MobiDB-lite"/>
    </source>
</evidence>
<reference evidence="2 3" key="4">
    <citation type="journal article" date="2011" name="BMC Genomics">
        <title>RNA-Seq improves annotation of protein-coding genes in the cucumber genome.</title>
        <authorList>
            <person name="Li Z."/>
            <person name="Zhang Z."/>
            <person name="Yan P."/>
            <person name="Huang S."/>
            <person name="Fei Z."/>
            <person name="Lin K."/>
        </authorList>
    </citation>
    <scope>NUCLEOTIDE SEQUENCE [LARGE SCALE GENOMIC DNA]</scope>
    <source>
        <strain evidence="3">cv. 9930</strain>
    </source>
</reference>
<protein>
    <submittedName>
        <fullName evidence="2">Uncharacterized protein</fullName>
    </submittedName>
</protein>
<name>A0A0A0KIY8_CUCSA</name>